<reference evidence="2 3" key="1">
    <citation type="journal article" date="2017" name="Genome Announc.">
        <title>Genome sequence of the saprophytic ascomycete Epicoccum nigrum ICMP 19927 strain isolated from New Zealand.</title>
        <authorList>
            <person name="Fokin M."/>
            <person name="Fleetwood D."/>
            <person name="Weir B.S."/>
            <person name="Villas-Boas S.G."/>
        </authorList>
    </citation>
    <scope>NUCLEOTIDE SEQUENCE [LARGE SCALE GENOMIC DNA]</scope>
    <source>
        <strain evidence="2 3">ICMP 19927</strain>
    </source>
</reference>
<feature type="compositionally biased region" description="Low complexity" evidence="1">
    <location>
        <begin position="49"/>
        <end position="64"/>
    </location>
</feature>
<organism evidence="2 3">
    <name type="scientific">Epicoccum nigrum</name>
    <name type="common">Soil fungus</name>
    <name type="synonym">Epicoccum purpurascens</name>
    <dbReference type="NCBI Taxonomy" id="105696"/>
    <lineage>
        <taxon>Eukaryota</taxon>
        <taxon>Fungi</taxon>
        <taxon>Dikarya</taxon>
        <taxon>Ascomycota</taxon>
        <taxon>Pezizomycotina</taxon>
        <taxon>Dothideomycetes</taxon>
        <taxon>Pleosporomycetidae</taxon>
        <taxon>Pleosporales</taxon>
        <taxon>Pleosporineae</taxon>
        <taxon>Didymellaceae</taxon>
        <taxon>Epicoccum</taxon>
    </lineage>
</organism>
<evidence type="ECO:0000313" key="2">
    <source>
        <dbReference type="EMBL" id="OSS51691.1"/>
    </source>
</evidence>
<dbReference type="Proteomes" id="UP000193240">
    <property type="component" value="Unassembled WGS sequence"/>
</dbReference>
<name>A0A1Y2M6K1_EPING</name>
<dbReference type="InParanoid" id="A0A1Y2M6K1"/>
<proteinExistence type="predicted"/>
<protein>
    <recommendedName>
        <fullName evidence="4">Peptidase S54 rhomboid domain-containing protein</fullName>
    </recommendedName>
</protein>
<evidence type="ECO:0000313" key="3">
    <source>
        <dbReference type="Proteomes" id="UP000193240"/>
    </source>
</evidence>
<keyword evidence="3" id="KW-1185">Reference proteome</keyword>
<accession>A0A1Y2M6K1</accession>
<dbReference type="EMBL" id="KZ107840">
    <property type="protein sequence ID" value="OSS51691.1"/>
    <property type="molecule type" value="Genomic_DNA"/>
</dbReference>
<dbReference type="AlphaFoldDB" id="A0A1Y2M6K1"/>
<evidence type="ECO:0000256" key="1">
    <source>
        <dbReference type="SAM" id="MobiDB-lite"/>
    </source>
</evidence>
<gene>
    <name evidence="2" type="ORF">B5807_03484</name>
</gene>
<feature type="region of interest" description="Disordered" evidence="1">
    <location>
        <begin position="46"/>
        <end position="90"/>
    </location>
</feature>
<sequence>MFFLSSSGLTTRRILQHGALPLAYSIPVRPSVQPIAYIISARFNSGSTKPAAKPARPASSSKRPLLQRRAKVTKVGDESASKEWPSSNSLDSWPNTHGRIPLLWPSVWSLLAVAGIYGTLAYLDVKAGIPSSDGSQLPERTTLSQSWYLTPTVVSEGIKATWNELDGITIGIILANTAMCLPPIRKLLGRSGLPGLRPFQLAQHSWSYGAKQAVKEGLLLVLFLPGVVHYFDGDLFHIAAFVISVPLITSNLSKFAARFNFIPDVSMTLGPHYSNYAIFGVYCVAYATERMWAPHTLIFRLEPSSLLQALVFWYGYFLTRGSALARHASFKILVSTVLGGAYALCNIKHHFWIPLVSEISSTQD</sequence>
<evidence type="ECO:0008006" key="4">
    <source>
        <dbReference type="Google" id="ProtNLM"/>
    </source>
</evidence>